<evidence type="ECO:0000313" key="2">
    <source>
        <dbReference type="Proteomes" id="UP000308197"/>
    </source>
</evidence>
<accession>A0A5C3PL63</accession>
<name>A0A5C3PL63_9APHY</name>
<dbReference type="InParanoid" id="A0A5C3PL63"/>
<dbReference type="Proteomes" id="UP000308197">
    <property type="component" value="Unassembled WGS sequence"/>
</dbReference>
<proteinExistence type="predicted"/>
<reference evidence="1 2" key="1">
    <citation type="journal article" date="2019" name="Nat. Ecol. Evol.">
        <title>Megaphylogeny resolves global patterns of mushroom evolution.</title>
        <authorList>
            <person name="Varga T."/>
            <person name="Krizsan K."/>
            <person name="Foldi C."/>
            <person name="Dima B."/>
            <person name="Sanchez-Garcia M."/>
            <person name="Sanchez-Ramirez S."/>
            <person name="Szollosi G.J."/>
            <person name="Szarkandi J.G."/>
            <person name="Papp V."/>
            <person name="Albert L."/>
            <person name="Andreopoulos W."/>
            <person name="Angelini C."/>
            <person name="Antonin V."/>
            <person name="Barry K.W."/>
            <person name="Bougher N.L."/>
            <person name="Buchanan P."/>
            <person name="Buyck B."/>
            <person name="Bense V."/>
            <person name="Catcheside P."/>
            <person name="Chovatia M."/>
            <person name="Cooper J."/>
            <person name="Damon W."/>
            <person name="Desjardin D."/>
            <person name="Finy P."/>
            <person name="Geml J."/>
            <person name="Haridas S."/>
            <person name="Hughes K."/>
            <person name="Justo A."/>
            <person name="Karasinski D."/>
            <person name="Kautmanova I."/>
            <person name="Kiss B."/>
            <person name="Kocsube S."/>
            <person name="Kotiranta H."/>
            <person name="LaButti K.M."/>
            <person name="Lechner B.E."/>
            <person name="Liimatainen K."/>
            <person name="Lipzen A."/>
            <person name="Lukacs Z."/>
            <person name="Mihaltcheva S."/>
            <person name="Morgado L.N."/>
            <person name="Niskanen T."/>
            <person name="Noordeloos M.E."/>
            <person name="Ohm R.A."/>
            <person name="Ortiz-Santana B."/>
            <person name="Ovrebo C."/>
            <person name="Racz N."/>
            <person name="Riley R."/>
            <person name="Savchenko A."/>
            <person name="Shiryaev A."/>
            <person name="Soop K."/>
            <person name="Spirin V."/>
            <person name="Szebenyi C."/>
            <person name="Tomsovsky M."/>
            <person name="Tulloss R.E."/>
            <person name="Uehling J."/>
            <person name="Grigoriev I.V."/>
            <person name="Vagvolgyi C."/>
            <person name="Papp T."/>
            <person name="Martin F.M."/>
            <person name="Miettinen O."/>
            <person name="Hibbett D.S."/>
            <person name="Nagy L.G."/>
        </authorList>
    </citation>
    <scope>NUCLEOTIDE SEQUENCE [LARGE SCALE GENOMIC DNA]</scope>
    <source>
        <strain evidence="1 2">HHB13444</strain>
    </source>
</reference>
<gene>
    <name evidence="1" type="ORF">K466DRAFT_661857</name>
</gene>
<dbReference type="AlphaFoldDB" id="A0A5C3PL63"/>
<dbReference type="EMBL" id="ML211089">
    <property type="protein sequence ID" value="TFK89068.1"/>
    <property type="molecule type" value="Genomic_DNA"/>
</dbReference>
<keyword evidence="2" id="KW-1185">Reference proteome</keyword>
<sequence>MRVPPNMGMWFNTLMEAEKMEHLVVLTFPENRIPLRWRRSSSFDHSARNVDHVPQKLQSLETSFSFVERLPPFALKTPAVPLVALSLRGEPRKMHSILNEDYYPLVSALARTLRRLRVAVTRPRWHHHPLRVCKDIGLNLPSLEYLEVCDEASAAKELPRDSPLLGPGRLVEYERVNENLPGLRVLVWTPAWGDVEDLSPMSRYRKFIEDVRTDVFAVLKIQMFVVILPRERCVRFKSSDEEPQYTIASKGGFDDLDWRCG</sequence>
<evidence type="ECO:0000313" key="1">
    <source>
        <dbReference type="EMBL" id="TFK89068.1"/>
    </source>
</evidence>
<protein>
    <submittedName>
        <fullName evidence="1">Uncharacterized protein</fullName>
    </submittedName>
</protein>
<organism evidence="1 2">
    <name type="scientific">Polyporus arcularius HHB13444</name>
    <dbReference type="NCBI Taxonomy" id="1314778"/>
    <lineage>
        <taxon>Eukaryota</taxon>
        <taxon>Fungi</taxon>
        <taxon>Dikarya</taxon>
        <taxon>Basidiomycota</taxon>
        <taxon>Agaricomycotina</taxon>
        <taxon>Agaricomycetes</taxon>
        <taxon>Polyporales</taxon>
        <taxon>Polyporaceae</taxon>
        <taxon>Polyporus</taxon>
    </lineage>
</organism>